<protein>
    <submittedName>
        <fullName evidence="3">Universal stress protein</fullName>
    </submittedName>
</protein>
<dbReference type="EMBL" id="JAUHHC010000005">
    <property type="protein sequence ID" value="MDN3922220.1"/>
    <property type="molecule type" value="Genomic_DNA"/>
</dbReference>
<dbReference type="Pfam" id="PF00582">
    <property type="entry name" value="Usp"/>
    <property type="match status" value="1"/>
</dbReference>
<dbReference type="CDD" id="cd00293">
    <property type="entry name" value="USP-like"/>
    <property type="match status" value="1"/>
</dbReference>
<comment type="similarity">
    <text evidence="1">Belongs to the universal stress protein A family.</text>
</comment>
<dbReference type="SUPFAM" id="SSF52402">
    <property type="entry name" value="Adenine nucleotide alpha hydrolases-like"/>
    <property type="match status" value="2"/>
</dbReference>
<name>A0ABT8DV81_9BURK</name>
<dbReference type="PRINTS" id="PR01438">
    <property type="entry name" value="UNVRSLSTRESS"/>
</dbReference>
<dbReference type="PANTHER" id="PTHR46268">
    <property type="entry name" value="STRESS RESPONSE PROTEIN NHAX"/>
    <property type="match status" value="1"/>
</dbReference>
<proteinExistence type="inferred from homology"/>
<evidence type="ECO:0000256" key="1">
    <source>
        <dbReference type="ARBA" id="ARBA00008791"/>
    </source>
</evidence>
<feature type="domain" description="UspA" evidence="2">
    <location>
        <begin position="159"/>
        <end position="281"/>
    </location>
</feature>
<dbReference type="InterPro" id="IPR006015">
    <property type="entry name" value="Universal_stress_UspA"/>
</dbReference>
<comment type="caution">
    <text evidence="3">The sequence shown here is derived from an EMBL/GenBank/DDBJ whole genome shotgun (WGS) entry which is preliminary data.</text>
</comment>
<organism evidence="3 4">
    <name type="scientific">Roseateles violae</name>
    <dbReference type="NCBI Taxonomy" id="3058042"/>
    <lineage>
        <taxon>Bacteria</taxon>
        <taxon>Pseudomonadati</taxon>
        <taxon>Pseudomonadota</taxon>
        <taxon>Betaproteobacteria</taxon>
        <taxon>Burkholderiales</taxon>
        <taxon>Sphaerotilaceae</taxon>
        <taxon>Roseateles</taxon>
    </lineage>
</organism>
<dbReference type="RefSeq" id="WP_290360532.1">
    <property type="nucleotide sequence ID" value="NZ_JAUHHC010000005.1"/>
</dbReference>
<dbReference type="Gene3D" id="3.40.50.12370">
    <property type="match status" value="1"/>
</dbReference>
<dbReference type="InterPro" id="IPR006016">
    <property type="entry name" value="UspA"/>
</dbReference>
<evidence type="ECO:0000313" key="4">
    <source>
        <dbReference type="Proteomes" id="UP001228044"/>
    </source>
</evidence>
<dbReference type="Proteomes" id="UP001228044">
    <property type="component" value="Unassembled WGS sequence"/>
</dbReference>
<keyword evidence="4" id="KW-1185">Reference proteome</keyword>
<accession>A0ABT8DV81</accession>
<reference evidence="3 4" key="1">
    <citation type="submission" date="2023-06" db="EMBL/GenBank/DDBJ databases">
        <title>Pelomonas sp. PFR6 16S ribosomal RNA gene Genome sequencing and assembly.</title>
        <authorList>
            <person name="Woo H."/>
        </authorList>
    </citation>
    <scope>NUCLEOTIDE SEQUENCE [LARGE SCALE GENOMIC DNA]</scope>
    <source>
        <strain evidence="3 4">PFR6</strain>
    </source>
</reference>
<dbReference type="PANTHER" id="PTHR46268:SF15">
    <property type="entry name" value="UNIVERSAL STRESS PROTEIN HP_0031"/>
    <property type="match status" value="1"/>
</dbReference>
<sequence>MEIRSILVHLDAQEQTPVRVAAAAALARRHEAHLIGLAPTDWVMVPADYSGLPGAGDYLQATLGLLRRQAQESVRRFEAQVKALGLSSYEGRMVEDNVSAAMTLAARYCDLSVVTQTEPGRWSAAQQAGMPESVLLHSGRPLLALPYAGADPTLPLDGRIVVAWDGGREAARAMHDALPLLRQARTVEVLVFESSAGGDPRHGPLPGADIGLWLARHGLRVEVRQMSTAMPVGEALISHAVDVEAQLIVAGGYGHTRLRETVLGGVTRTLLRSSPVPLLLAH</sequence>
<gene>
    <name evidence="3" type="ORF">QWJ38_18165</name>
</gene>
<evidence type="ECO:0000259" key="2">
    <source>
        <dbReference type="Pfam" id="PF00582"/>
    </source>
</evidence>
<evidence type="ECO:0000313" key="3">
    <source>
        <dbReference type="EMBL" id="MDN3922220.1"/>
    </source>
</evidence>